<proteinExistence type="predicted"/>
<feature type="compositionally biased region" description="Low complexity" evidence="1">
    <location>
        <begin position="150"/>
        <end position="167"/>
    </location>
</feature>
<dbReference type="EMBL" id="LXJU01000023">
    <property type="protein sequence ID" value="OGE49191.1"/>
    <property type="molecule type" value="Genomic_DNA"/>
</dbReference>
<organism evidence="2 3">
    <name type="scientific">Penicillium arizonense</name>
    <dbReference type="NCBI Taxonomy" id="1835702"/>
    <lineage>
        <taxon>Eukaryota</taxon>
        <taxon>Fungi</taxon>
        <taxon>Dikarya</taxon>
        <taxon>Ascomycota</taxon>
        <taxon>Pezizomycotina</taxon>
        <taxon>Eurotiomycetes</taxon>
        <taxon>Eurotiomycetidae</taxon>
        <taxon>Eurotiales</taxon>
        <taxon>Aspergillaceae</taxon>
        <taxon>Penicillium</taxon>
    </lineage>
</organism>
<sequence length="530" mass="60736">MLEYHTFASGNYDYPPASSSSRRFSRPTAPTERGPDVLRLQHLRNLVNERNRSGAYNTFSATRALLTLNQEILEHTLDRARDRTNFEQARAAVDRQIQQLQSEIASPSDLIRSIWADQIHLEQSQSPLSPDSQSLRRRLPRPTHFPPSPDGSSSRSPSLMPPGLSGRDGQGRLKRRKLDADDNREEFQGFNYGRYGQVYPGMLQMEIASCDGGIYDQDEGCSRPENVLENNQSVYSTKEDRCNLILRHRGEAPFCLKKIVIKAPQCGFDAPIQEGMVFVSMSSDELLDRTARYQIQYSSSRWRRRHRRHGLQPSQEYLNSYRSPLQNLERTVLMGPNSDSSASDTTEDPQRQFRITTEYDENSEENSNSGNDDTTSLTDLERAYLTELERAQDDQSDQGDQMEDLLTETDETPTDDEDDDSRILRRGRIQMNRRQNILNRLAEQSRRRNPTLVNPNPPPEPNPPEVLKPHARFFIERQKSMVTIKFDPPPSGRFILIKLWSPRPDGNIDIESIITHGYAGPRFFPSVAPR</sequence>
<feature type="region of interest" description="Disordered" evidence="1">
    <location>
        <begin position="333"/>
        <end position="352"/>
    </location>
</feature>
<accession>A0A1F5L8F1</accession>
<reference evidence="2 3" key="1">
    <citation type="journal article" date="2016" name="Sci. Rep.">
        <title>Penicillium arizonense, a new, genome sequenced fungal species, reveals a high chemical diversity in secreted metabolites.</title>
        <authorList>
            <person name="Grijseels S."/>
            <person name="Nielsen J.C."/>
            <person name="Randelovic M."/>
            <person name="Nielsen J."/>
            <person name="Nielsen K.F."/>
            <person name="Workman M."/>
            <person name="Frisvad J.C."/>
        </authorList>
    </citation>
    <scope>NUCLEOTIDE SEQUENCE [LARGE SCALE GENOMIC DNA]</scope>
    <source>
        <strain evidence="2 3">CBS 141311</strain>
    </source>
</reference>
<evidence type="ECO:0000313" key="2">
    <source>
        <dbReference type="EMBL" id="OGE49191.1"/>
    </source>
</evidence>
<feature type="compositionally biased region" description="Pro residues" evidence="1">
    <location>
        <begin position="455"/>
        <end position="465"/>
    </location>
</feature>
<gene>
    <name evidence="2" type="ORF">PENARI_c023G03872</name>
</gene>
<feature type="region of interest" description="Disordered" evidence="1">
    <location>
        <begin position="15"/>
        <end position="34"/>
    </location>
</feature>
<evidence type="ECO:0000313" key="3">
    <source>
        <dbReference type="Proteomes" id="UP000177622"/>
    </source>
</evidence>
<feature type="region of interest" description="Disordered" evidence="1">
    <location>
        <begin position="405"/>
        <end position="465"/>
    </location>
</feature>
<comment type="caution">
    <text evidence="2">The sequence shown here is derived from an EMBL/GenBank/DDBJ whole genome shotgun (WGS) entry which is preliminary data.</text>
</comment>
<protein>
    <submittedName>
        <fullName evidence="2">Uncharacterized protein</fullName>
    </submittedName>
</protein>
<feature type="region of interest" description="Disordered" evidence="1">
    <location>
        <begin position="357"/>
        <end position="377"/>
    </location>
</feature>
<evidence type="ECO:0000256" key="1">
    <source>
        <dbReference type="SAM" id="MobiDB-lite"/>
    </source>
</evidence>
<keyword evidence="3" id="KW-1185">Reference proteome</keyword>
<feature type="region of interest" description="Disordered" evidence="1">
    <location>
        <begin position="123"/>
        <end position="180"/>
    </location>
</feature>
<name>A0A1F5L8F1_PENAI</name>
<feature type="compositionally biased region" description="Low complexity" evidence="1">
    <location>
        <begin position="15"/>
        <end position="31"/>
    </location>
</feature>
<dbReference type="STRING" id="1835702.A0A1F5L8F1"/>
<dbReference type="AlphaFoldDB" id="A0A1F5L8F1"/>
<feature type="compositionally biased region" description="Low complexity" evidence="1">
    <location>
        <begin position="365"/>
        <end position="374"/>
    </location>
</feature>
<feature type="compositionally biased region" description="Acidic residues" evidence="1">
    <location>
        <begin position="405"/>
        <end position="420"/>
    </location>
</feature>
<dbReference type="RefSeq" id="XP_022484643.1">
    <property type="nucleotide sequence ID" value="XM_022635522.1"/>
</dbReference>
<feature type="compositionally biased region" description="Low complexity" evidence="1">
    <location>
        <begin position="123"/>
        <end position="133"/>
    </location>
</feature>
<dbReference type="OrthoDB" id="2351940at2759"/>
<dbReference type="GeneID" id="34580256"/>
<dbReference type="Proteomes" id="UP000177622">
    <property type="component" value="Unassembled WGS sequence"/>
</dbReference>